<dbReference type="OrthoDB" id="9805434at2"/>
<keyword evidence="7 8" id="KW-0998">Cell outer membrane</keyword>
<accession>A0A545U7N0</accession>
<evidence type="ECO:0000256" key="9">
    <source>
        <dbReference type="RuleBase" id="RU003357"/>
    </source>
</evidence>
<evidence type="ECO:0000259" key="11">
    <source>
        <dbReference type="Pfam" id="PF00593"/>
    </source>
</evidence>
<keyword evidence="5 9" id="KW-0798">TonB box</keyword>
<keyword evidence="3 8" id="KW-1134">Transmembrane beta strand</keyword>
<evidence type="ECO:0000256" key="10">
    <source>
        <dbReference type="SAM" id="SignalP"/>
    </source>
</evidence>
<dbReference type="InterPro" id="IPR037066">
    <property type="entry name" value="Plug_dom_sf"/>
</dbReference>
<evidence type="ECO:0000313" key="14">
    <source>
        <dbReference type="Proteomes" id="UP000315439"/>
    </source>
</evidence>
<dbReference type="Gene3D" id="2.170.130.10">
    <property type="entry name" value="TonB-dependent receptor, plug domain"/>
    <property type="match status" value="1"/>
</dbReference>
<keyword evidence="10" id="KW-0732">Signal</keyword>
<dbReference type="InterPro" id="IPR012910">
    <property type="entry name" value="Plug_dom"/>
</dbReference>
<keyword evidence="4 8" id="KW-0812">Transmembrane</keyword>
<name>A0A545U7N0_9GAMM</name>
<evidence type="ECO:0000256" key="8">
    <source>
        <dbReference type="PROSITE-ProRule" id="PRU01360"/>
    </source>
</evidence>
<evidence type="ECO:0000256" key="7">
    <source>
        <dbReference type="ARBA" id="ARBA00023237"/>
    </source>
</evidence>
<evidence type="ECO:0000256" key="5">
    <source>
        <dbReference type="ARBA" id="ARBA00023077"/>
    </source>
</evidence>
<evidence type="ECO:0000256" key="3">
    <source>
        <dbReference type="ARBA" id="ARBA00022452"/>
    </source>
</evidence>
<sequence length="962" mass="104313">MLVSNKHSKLSKAIRFALVCGTLSSASFAANTFAAETEAEEDEESQKIVITGSRIKRSNLMTASPVTTVGSEDFTIRGITKVEDLLNELPQVFPGQVSGTANGAVGTATVDLRFLGAQRTLTLIDGRRLPTGSPKVDGAGADINQIPAALIERVELLTGGSSATYGSDAIAGVINFIMKRDFEGVSVDYQYSFYQHDNDNSMIQNLVTTSGFETADGSVSDGDTHDFSILIGANSANGKGNVTAYATIRDIEAITQDSRDYSSCALDLDANNNLECAGSSTIPNTRVTDFAGGFDFQVAGTDFVPFNSLYNYGPLNHFQRPDQRRTAGVFAHYEISDDAEMYAEFNFMDDKSNAQIAPSGAFFVTNTIPCSNPFLSAQQFQQLCGQFGLTAADVQTAYVGRRNVEGGPRNHDLRHTSYRGLVGVKGDINESWSYDAFTSYSTVVMSEVYNNDLSTTKIIRALNATTDANGNIVCQSVIDGSDPNCVPWNVFETGAVTDAMVNYLVLPLFATGETESKQTVAFLSGDLTDAGVVMPGASDGASIVVGLEYREDTLDYNPDQGFISGDGAGQGGPTSVVSGKLDVNEVFSEFSLPIVEDSDFANYITVDLGYRYSDYSTGKTTDTYKVALDWEVNDSLKFRASFQSATRHANIRELFEPIGIGLFNMDEDPCAGATPTYTAEQCARTGVTADRYGTIADSPAGQYNGLEGGNPDLEPEESETTSFGVVFQPMEGLDVALDYFKIDVQDAIDTIPAEFILEKCAIDNLPEFCAMINRGPAQTLWVGQDNIIQNNLNIGFLETEGIDFDVSYEFEMGENGKLNFNLLGTHLLAFDKKPTPVSDVIECAGFWDRNACENPRPEWRWNLVTTWVTPWDMSITGTLRYFGEVDELNNGPTDLDAETYLDVGATWDVMDSTTLRFGIKNLLDEEPPIIPNAPSGVGNGNAFPGSYDILGRYIFAGVTYRL</sequence>
<evidence type="ECO:0000256" key="6">
    <source>
        <dbReference type="ARBA" id="ARBA00023136"/>
    </source>
</evidence>
<feature type="chain" id="PRO_5021925395" evidence="10">
    <location>
        <begin position="30"/>
        <end position="962"/>
    </location>
</feature>
<gene>
    <name evidence="13" type="ORF">FLL46_20100</name>
</gene>
<evidence type="ECO:0000256" key="4">
    <source>
        <dbReference type="ARBA" id="ARBA00022692"/>
    </source>
</evidence>
<evidence type="ECO:0000256" key="1">
    <source>
        <dbReference type="ARBA" id="ARBA00004571"/>
    </source>
</evidence>
<dbReference type="InterPro" id="IPR000531">
    <property type="entry name" value="Beta-barrel_TonB"/>
</dbReference>
<dbReference type="PROSITE" id="PS52016">
    <property type="entry name" value="TONB_DEPENDENT_REC_3"/>
    <property type="match status" value="1"/>
</dbReference>
<dbReference type="InterPro" id="IPR039426">
    <property type="entry name" value="TonB-dep_rcpt-like"/>
</dbReference>
<dbReference type="GO" id="GO:0009279">
    <property type="term" value="C:cell outer membrane"/>
    <property type="evidence" value="ECO:0007669"/>
    <property type="project" value="UniProtKB-SubCell"/>
</dbReference>
<keyword evidence="14" id="KW-1185">Reference proteome</keyword>
<protein>
    <submittedName>
        <fullName evidence="13">TonB-dependent receptor</fullName>
    </submittedName>
</protein>
<organism evidence="13 14">
    <name type="scientific">Aliikangiella coralliicola</name>
    <dbReference type="NCBI Taxonomy" id="2592383"/>
    <lineage>
        <taxon>Bacteria</taxon>
        <taxon>Pseudomonadati</taxon>
        <taxon>Pseudomonadota</taxon>
        <taxon>Gammaproteobacteria</taxon>
        <taxon>Oceanospirillales</taxon>
        <taxon>Pleioneaceae</taxon>
        <taxon>Aliikangiella</taxon>
    </lineage>
</organism>
<feature type="domain" description="TonB-dependent receptor plug" evidence="12">
    <location>
        <begin position="61"/>
        <end position="173"/>
    </location>
</feature>
<keyword evidence="2 8" id="KW-0813">Transport</keyword>
<dbReference type="PANTHER" id="PTHR47234:SF2">
    <property type="entry name" value="TONB-DEPENDENT RECEPTOR"/>
    <property type="match status" value="1"/>
</dbReference>
<evidence type="ECO:0000313" key="13">
    <source>
        <dbReference type="EMBL" id="TQV85469.1"/>
    </source>
</evidence>
<dbReference type="Proteomes" id="UP000315439">
    <property type="component" value="Unassembled WGS sequence"/>
</dbReference>
<feature type="domain" description="TonB-dependent receptor-like beta-barrel" evidence="11">
    <location>
        <begin position="398"/>
        <end position="922"/>
    </location>
</feature>
<evidence type="ECO:0000256" key="2">
    <source>
        <dbReference type="ARBA" id="ARBA00022448"/>
    </source>
</evidence>
<comment type="similarity">
    <text evidence="8 9">Belongs to the TonB-dependent receptor family.</text>
</comment>
<dbReference type="RefSeq" id="WP_142933146.1">
    <property type="nucleotide sequence ID" value="NZ_ML660168.1"/>
</dbReference>
<proteinExistence type="inferred from homology"/>
<comment type="caution">
    <text evidence="13">The sequence shown here is derived from an EMBL/GenBank/DDBJ whole genome shotgun (WGS) entry which is preliminary data.</text>
</comment>
<reference evidence="13 14" key="1">
    <citation type="submission" date="2019-07" db="EMBL/GenBank/DDBJ databases">
        <title>Draft genome for Aliikangiella sp. M105.</title>
        <authorList>
            <person name="Wang G."/>
        </authorList>
    </citation>
    <scope>NUCLEOTIDE SEQUENCE [LARGE SCALE GENOMIC DNA]</scope>
    <source>
        <strain evidence="13 14">M105</strain>
    </source>
</reference>
<dbReference type="InterPro" id="IPR036942">
    <property type="entry name" value="Beta-barrel_TonB_sf"/>
</dbReference>
<dbReference type="SUPFAM" id="SSF56935">
    <property type="entry name" value="Porins"/>
    <property type="match status" value="1"/>
</dbReference>
<keyword evidence="6 8" id="KW-0472">Membrane</keyword>
<dbReference type="Pfam" id="PF00593">
    <property type="entry name" value="TonB_dep_Rec_b-barrel"/>
    <property type="match status" value="1"/>
</dbReference>
<comment type="subcellular location">
    <subcellularLocation>
        <location evidence="1 8">Cell outer membrane</location>
        <topology evidence="1 8">Multi-pass membrane protein</topology>
    </subcellularLocation>
</comment>
<dbReference type="Gene3D" id="2.40.170.20">
    <property type="entry name" value="TonB-dependent receptor, beta-barrel domain"/>
    <property type="match status" value="1"/>
</dbReference>
<feature type="signal peptide" evidence="10">
    <location>
        <begin position="1"/>
        <end position="29"/>
    </location>
</feature>
<dbReference type="EMBL" id="VIKS01000012">
    <property type="protein sequence ID" value="TQV85469.1"/>
    <property type="molecule type" value="Genomic_DNA"/>
</dbReference>
<evidence type="ECO:0000259" key="12">
    <source>
        <dbReference type="Pfam" id="PF07715"/>
    </source>
</evidence>
<dbReference type="PANTHER" id="PTHR47234">
    <property type="match status" value="1"/>
</dbReference>
<dbReference type="Pfam" id="PF07715">
    <property type="entry name" value="Plug"/>
    <property type="match status" value="1"/>
</dbReference>
<keyword evidence="13" id="KW-0675">Receptor</keyword>
<dbReference type="AlphaFoldDB" id="A0A545U7N0"/>